<dbReference type="Pfam" id="PF00443">
    <property type="entry name" value="UCH"/>
    <property type="match status" value="1"/>
</dbReference>
<name>A0AAV9HQ55_9PEZI</name>
<dbReference type="CDD" id="cd00158">
    <property type="entry name" value="RHOD"/>
    <property type="match status" value="1"/>
</dbReference>
<reference evidence="11" key="1">
    <citation type="journal article" date="2023" name="Mol. Phylogenet. Evol.">
        <title>Genome-scale phylogeny and comparative genomics of the fungal order Sordariales.</title>
        <authorList>
            <person name="Hensen N."/>
            <person name="Bonometti L."/>
            <person name="Westerberg I."/>
            <person name="Brannstrom I.O."/>
            <person name="Guillou S."/>
            <person name="Cros-Aarteil S."/>
            <person name="Calhoun S."/>
            <person name="Haridas S."/>
            <person name="Kuo A."/>
            <person name="Mondo S."/>
            <person name="Pangilinan J."/>
            <person name="Riley R."/>
            <person name="LaButti K."/>
            <person name="Andreopoulos B."/>
            <person name="Lipzen A."/>
            <person name="Chen C."/>
            <person name="Yan M."/>
            <person name="Daum C."/>
            <person name="Ng V."/>
            <person name="Clum A."/>
            <person name="Steindorff A."/>
            <person name="Ohm R.A."/>
            <person name="Martin F."/>
            <person name="Silar P."/>
            <person name="Natvig D.O."/>
            <person name="Lalanne C."/>
            <person name="Gautier V."/>
            <person name="Ament-Velasquez S.L."/>
            <person name="Kruys A."/>
            <person name="Hutchinson M.I."/>
            <person name="Powell A.J."/>
            <person name="Barry K."/>
            <person name="Miller A.N."/>
            <person name="Grigoriev I.V."/>
            <person name="Debuchy R."/>
            <person name="Gladieux P."/>
            <person name="Hiltunen Thoren M."/>
            <person name="Johannesson H."/>
        </authorList>
    </citation>
    <scope>NUCLEOTIDE SEQUENCE</scope>
    <source>
        <strain evidence="11">PSN324</strain>
    </source>
</reference>
<keyword evidence="4" id="KW-0645">Protease</keyword>
<dbReference type="PROSITE" id="PS00972">
    <property type="entry name" value="USP_1"/>
    <property type="match status" value="1"/>
</dbReference>
<comment type="catalytic activity">
    <reaction evidence="1">
        <text>Thiol-dependent hydrolysis of ester, thioester, amide, peptide and isopeptide bonds formed by the C-terminal Gly of ubiquitin (a 76-residue protein attached to proteins as an intracellular targeting signal).</text>
        <dbReference type="EC" id="3.4.19.12"/>
    </reaction>
</comment>
<protein>
    <recommendedName>
        <fullName evidence="3">ubiquitinyl hydrolase 1</fullName>
        <ecNumber evidence="3">3.4.19.12</ecNumber>
    </recommendedName>
</protein>
<feature type="region of interest" description="Disordered" evidence="8">
    <location>
        <begin position="1"/>
        <end position="35"/>
    </location>
</feature>
<dbReference type="SUPFAM" id="SSF52821">
    <property type="entry name" value="Rhodanese/Cell cycle control phosphatase"/>
    <property type="match status" value="1"/>
</dbReference>
<evidence type="ECO:0000259" key="9">
    <source>
        <dbReference type="PROSITE" id="PS50206"/>
    </source>
</evidence>
<dbReference type="PANTHER" id="PTHR24006">
    <property type="entry name" value="UBIQUITIN CARBOXYL-TERMINAL HYDROLASE"/>
    <property type="match status" value="1"/>
</dbReference>
<evidence type="ECO:0000313" key="12">
    <source>
        <dbReference type="Proteomes" id="UP001321749"/>
    </source>
</evidence>
<evidence type="ECO:0000259" key="10">
    <source>
        <dbReference type="PROSITE" id="PS50235"/>
    </source>
</evidence>
<keyword evidence="7" id="KW-0788">Thiol protease</keyword>
<feature type="domain" description="USP" evidence="10">
    <location>
        <begin position="615"/>
        <end position="994"/>
    </location>
</feature>
<dbReference type="Proteomes" id="UP001321749">
    <property type="component" value="Unassembled WGS sequence"/>
</dbReference>
<dbReference type="InterPro" id="IPR028889">
    <property type="entry name" value="USP"/>
</dbReference>
<evidence type="ECO:0000313" key="11">
    <source>
        <dbReference type="EMBL" id="KAK4461587.1"/>
    </source>
</evidence>
<keyword evidence="6" id="KW-0378">Hydrolase</keyword>
<dbReference type="InterPro" id="IPR001394">
    <property type="entry name" value="Peptidase_C19_UCH"/>
</dbReference>
<evidence type="ECO:0000256" key="4">
    <source>
        <dbReference type="ARBA" id="ARBA00022670"/>
    </source>
</evidence>
<dbReference type="GO" id="GO:0004843">
    <property type="term" value="F:cysteine-type deubiquitinase activity"/>
    <property type="evidence" value="ECO:0007669"/>
    <property type="project" value="UniProtKB-EC"/>
</dbReference>
<dbReference type="PROSITE" id="PS50206">
    <property type="entry name" value="RHODANESE_3"/>
    <property type="match status" value="1"/>
</dbReference>
<evidence type="ECO:0000256" key="7">
    <source>
        <dbReference type="ARBA" id="ARBA00022807"/>
    </source>
</evidence>
<dbReference type="SUPFAM" id="SSF54001">
    <property type="entry name" value="Cysteine proteinases"/>
    <property type="match status" value="1"/>
</dbReference>
<dbReference type="Pfam" id="PF00581">
    <property type="entry name" value="Rhodanese"/>
    <property type="match status" value="1"/>
</dbReference>
<dbReference type="GO" id="GO:0005829">
    <property type="term" value="C:cytosol"/>
    <property type="evidence" value="ECO:0007669"/>
    <property type="project" value="TreeGrafter"/>
</dbReference>
<dbReference type="AlphaFoldDB" id="A0AAV9HQ55"/>
<evidence type="ECO:0000256" key="1">
    <source>
        <dbReference type="ARBA" id="ARBA00000707"/>
    </source>
</evidence>
<dbReference type="InterPro" id="IPR018200">
    <property type="entry name" value="USP_CS"/>
</dbReference>
<sequence>MPGSTVLVDHGGSAGAGGIGSHNNGGAKGGKRPLPHIDDITSVTADIDVHAPIPHVLQTAETYLRQAESSKNFGRPDLALKDYIRASLILVTQIKKNKGWVSLQNDNKLQFERYQRLLKQIDTAHEDFAAIKAEIKADNARTGVQPTNHGSVSTGGINGQGRVVGLGNGLNAAPLARENGAPTATRPIPPQPRAKPIVHPKPQSLHGNALQSVGVASSRANQAQQLAERFANLRVGSAQASQQQATPQSTLLNKISKVAGISDMPKLPDAIYNPPRGTISNEAAQLPSSTPNMFSRTVPAAPLSVSKGSMPPPAGTELFAPAQALGAEELAAIHGALDASREHITIEEFQKVLDRGTVLVIDIRSREQFDRGHISCQAPVVCIEPEVLARPEISANQIAESMVLAPTTEQLFFENRHAFRQIVFYDQNSRTVNASPRTPQEKAINGIFIALEFYDFPTRLMQQQSQQGQQPAEPKPQARLLSGGFDAWVKAGNPVETSATKISHRFGSTQSPRGYANQRHRWVARPIQDADEVKRWESLAISRTYEDFFQRYPPVSDLRESMTSPVVDIKPSAVTPLPSRPTPALPRRSYTGLAEADEIIRTPRAQKRPEGILRVGIYNPANWCYANSALQALFHTFGFSRELSSGEWAQLYQVPNKNDEAIQAQLLMKFLHRTFSELQHKETKVISPNSLMDYLQAYCRRLNPKSPPEHVFGTNFQQDSQEFLNFLLAVIDDETNIRRDQTTPTAKSYTPKDGGYVANAADFWNTYSVGHDSIVDRYFKGLEVVTTTCINPACGAESRRYQPFVTWLSPLTGAPNPVSIFQLLERGQAPQVVVNPCETCKGQHRSMATKFARLPHRLLLCLGRAGWNKGLGVAQKLNNRVTFPFVDLDLTRFMAQPDALNAHSQDHHLSGPLIYDVYAVTVHIGPTPNSGHYISYVRQAESNDPTDWIKLNDSFVDKVKVGSRGQPKPANDVTEQIFAGGGNASAYVIFLKRRGT</sequence>
<dbReference type="GO" id="GO:0006508">
    <property type="term" value="P:proteolysis"/>
    <property type="evidence" value="ECO:0007669"/>
    <property type="project" value="UniProtKB-KW"/>
</dbReference>
<dbReference type="InterPro" id="IPR050164">
    <property type="entry name" value="Peptidase_C19"/>
</dbReference>
<dbReference type="SMART" id="SM00450">
    <property type="entry name" value="RHOD"/>
    <property type="match status" value="1"/>
</dbReference>
<proteinExistence type="inferred from homology"/>
<dbReference type="InterPro" id="IPR038765">
    <property type="entry name" value="Papain-like_cys_pep_sf"/>
</dbReference>
<dbReference type="PROSITE" id="PS50235">
    <property type="entry name" value="USP_3"/>
    <property type="match status" value="1"/>
</dbReference>
<keyword evidence="5" id="KW-0833">Ubl conjugation pathway</keyword>
<dbReference type="Gene3D" id="3.40.250.10">
    <property type="entry name" value="Rhodanese-like domain"/>
    <property type="match status" value="1"/>
</dbReference>
<organism evidence="11 12">
    <name type="scientific">Cladorrhinum samala</name>
    <dbReference type="NCBI Taxonomy" id="585594"/>
    <lineage>
        <taxon>Eukaryota</taxon>
        <taxon>Fungi</taxon>
        <taxon>Dikarya</taxon>
        <taxon>Ascomycota</taxon>
        <taxon>Pezizomycotina</taxon>
        <taxon>Sordariomycetes</taxon>
        <taxon>Sordariomycetidae</taxon>
        <taxon>Sordariales</taxon>
        <taxon>Podosporaceae</taxon>
        <taxon>Cladorrhinum</taxon>
    </lineage>
</organism>
<comment type="similarity">
    <text evidence="2">Belongs to the peptidase C19 family.</text>
</comment>
<dbReference type="PANTHER" id="PTHR24006:SF888">
    <property type="entry name" value="UBIQUITIN CARBOXYL-TERMINAL HYDROLASE 30"/>
    <property type="match status" value="1"/>
</dbReference>
<evidence type="ECO:0000256" key="2">
    <source>
        <dbReference type="ARBA" id="ARBA00009085"/>
    </source>
</evidence>
<dbReference type="GO" id="GO:0005634">
    <property type="term" value="C:nucleus"/>
    <property type="evidence" value="ECO:0007669"/>
    <property type="project" value="TreeGrafter"/>
</dbReference>
<dbReference type="InterPro" id="IPR036873">
    <property type="entry name" value="Rhodanese-like_dom_sf"/>
</dbReference>
<gene>
    <name evidence="11" type="ORF">QBC42DRAFT_269890</name>
</gene>
<dbReference type="InterPro" id="IPR001763">
    <property type="entry name" value="Rhodanese-like_dom"/>
</dbReference>
<keyword evidence="12" id="KW-1185">Reference proteome</keyword>
<accession>A0AAV9HQ55</accession>
<dbReference type="Gene3D" id="3.90.70.10">
    <property type="entry name" value="Cysteine proteinases"/>
    <property type="match status" value="1"/>
</dbReference>
<dbReference type="EMBL" id="MU864988">
    <property type="protein sequence ID" value="KAK4461587.1"/>
    <property type="molecule type" value="Genomic_DNA"/>
</dbReference>
<comment type="caution">
    <text evidence="11">The sequence shown here is derived from an EMBL/GenBank/DDBJ whole genome shotgun (WGS) entry which is preliminary data.</text>
</comment>
<evidence type="ECO:0000256" key="6">
    <source>
        <dbReference type="ARBA" id="ARBA00022801"/>
    </source>
</evidence>
<evidence type="ECO:0000256" key="5">
    <source>
        <dbReference type="ARBA" id="ARBA00022786"/>
    </source>
</evidence>
<evidence type="ECO:0000256" key="8">
    <source>
        <dbReference type="SAM" id="MobiDB-lite"/>
    </source>
</evidence>
<dbReference type="CDD" id="cd02257">
    <property type="entry name" value="Peptidase_C19"/>
    <property type="match status" value="1"/>
</dbReference>
<feature type="domain" description="Rhodanese" evidence="9">
    <location>
        <begin position="354"/>
        <end position="497"/>
    </location>
</feature>
<dbReference type="GO" id="GO:0016579">
    <property type="term" value="P:protein deubiquitination"/>
    <property type="evidence" value="ECO:0007669"/>
    <property type="project" value="InterPro"/>
</dbReference>
<evidence type="ECO:0000256" key="3">
    <source>
        <dbReference type="ARBA" id="ARBA00012759"/>
    </source>
</evidence>
<reference evidence="11" key="2">
    <citation type="submission" date="2023-06" db="EMBL/GenBank/DDBJ databases">
        <authorList>
            <consortium name="Lawrence Berkeley National Laboratory"/>
            <person name="Mondo S.J."/>
            <person name="Hensen N."/>
            <person name="Bonometti L."/>
            <person name="Westerberg I."/>
            <person name="Brannstrom I.O."/>
            <person name="Guillou S."/>
            <person name="Cros-Aarteil S."/>
            <person name="Calhoun S."/>
            <person name="Haridas S."/>
            <person name="Kuo A."/>
            <person name="Pangilinan J."/>
            <person name="Riley R."/>
            <person name="Labutti K."/>
            <person name="Andreopoulos B."/>
            <person name="Lipzen A."/>
            <person name="Chen C."/>
            <person name="Yanf M."/>
            <person name="Daum C."/>
            <person name="Ng V."/>
            <person name="Clum A."/>
            <person name="Steindorff A."/>
            <person name="Ohm R."/>
            <person name="Martin F."/>
            <person name="Silar P."/>
            <person name="Natvig D."/>
            <person name="Lalanne C."/>
            <person name="Gautier V."/>
            <person name="Ament-Velasquez S.L."/>
            <person name="Kruys A."/>
            <person name="Hutchinson M.I."/>
            <person name="Powell A.J."/>
            <person name="Barry K."/>
            <person name="Miller A.N."/>
            <person name="Grigoriev I.V."/>
            <person name="Debuchy R."/>
            <person name="Gladieux P."/>
            <person name="Thoren M.H."/>
            <person name="Johannesson H."/>
        </authorList>
    </citation>
    <scope>NUCLEOTIDE SEQUENCE</scope>
    <source>
        <strain evidence="11">PSN324</strain>
    </source>
</reference>
<dbReference type="EC" id="3.4.19.12" evidence="3"/>